<dbReference type="PROSITE" id="PS51186">
    <property type="entry name" value="GNAT"/>
    <property type="match status" value="1"/>
</dbReference>
<name>A0A841HUB0_9DEIO</name>
<feature type="domain" description="N-acetyltransferase" evidence="3">
    <location>
        <begin position="5"/>
        <end position="152"/>
    </location>
</feature>
<comment type="caution">
    <text evidence="4">The sequence shown here is derived from an EMBL/GenBank/DDBJ whole genome shotgun (WGS) entry which is preliminary data.</text>
</comment>
<keyword evidence="2" id="KW-0012">Acyltransferase</keyword>
<dbReference type="Pfam" id="PF00583">
    <property type="entry name" value="Acetyltransf_1"/>
    <property type="match status" value="1"/>
</dbReference>
<evidence type="ECO:0000313" key="4">
    <source>
        <dbReference type="EMBL" id="MBB6096937.1"/>
    </source>
</evidence>
<evidence type="ECO:0000313" key="5">
    <source>
        <dbReference type="Proteomes" id="UP000569951"/>
    </source>
</evidence>
<sequence>MTVQPRFHRAELEDLPLLLELLPEYYAIDRLPYQADVAEAALTELIRGEGEAYLILAGGELAGHMLLTRLFSVEYGGHGWLLDELYLRQEFRGQGLGGAALAFLEARARETGARYIELQVTPHNEAAARLYLRHGFQDFGRRVLSRTVTQPH</sequence>
<dbReference type="PANTHER" id="PTHR43877:SF2">
    <property type="entry name" value="AMINOALKYLPHOSPHONATE N-ACETYLTRANSFERASE-RELATED"/>
    <property type="match status" value="1"/>
</dbReference>
<reference evidence="4 5" key="1">
    <citation type="submission" date="2020-08" db="EMBL/GenBank/DDBJ databases">
        <title>Genomic Encyclopedia of Type Strains, Phase IV (KMG-IV): sequencing the most valuable type-strain genomes for metagenomic binning, comparative biology and taxonomic classification.</title>
        <authorList>
            <person name="Goeker M."/>
        </authorList>
    </citation>
    <scope>NUCLEOTIDE SEQUENCE [LARGE SCALE GENOMIC DNA]</scope>
    <source>
        <strain evidence="4 5">DSM 21458</strain>
    </source>
</reference>
<proteinExistence type="predicted"/>
<dbReference type="Gene3D" id="3.40.630.30">
    <property type="match status" value="1"/>
</dbReference>
<dbReference type="InterPro" id="IPR016181">
    <property type="entry name" value="Acyl_CoA_acyltransferase"/>
</dbReference>
<organism evidence="4 5">
    <name type="scientific">Deinobacterium chartae</name>
    <dbReference type="NCBI Taxonomy" id="521158"/>
    <lineage>
        <taxon>Bacteria</taxon>
        <taxon>Thermotogati</taxon>
        <taxon>Deinococcota</taxon>
        <taxon>Deinococci</taxon>
        <taxon>Deinococcales</taxon>
        <taxon>Deinococcaceae</taxon>
        <taxon>Deinobacterium</taxon>
    </lineage>
</organism>
<dbReference type="InterPro" id="IPR000182">
    <property type="entry name" value="GNAT_dom"/>
</dbReference>
<dbReference type="InterPro" id="IPR050832">
    <property type="entry name" value="Bact_Acetyltransf"/>
</dbReference>
<keyword evidence="5" id="KW-1185">Reference proteome</keyword>
<dbReference type="SUPFAM" id="SSF55729">
    <property type="entry name" value="Acyl-CoA N-acyltransferases (Nat)"/>
    <property type="match status" value="1"/>
</dbReference>
<dbReference type="PANTHER" id="PTHR43877">
    <property type="entry name" value="AMINOALKYLPHOSPHONATE N-ACETYLTRANSFERASE-RELATED-RELATED"/>
    <property type="match status" value="1"/>
</dbReference>
<dbReference type="CDD" id="cd04301">
    <property type="entry name" value="NAT_SF"/>
    <property type="match status" value="1"/>
</dbReference>
<dbReference type="EMBL" id="JACHHG010000001">
    <property type="protein sequence ID" value="MBB6096937.1"/>
    <property type="molecule type" value="Genomic_DNA"/>
</dbReference>
<protein>
    <submittedName>
        <fullName evidence="4">GNAT superfamily N-acetyltransferase</fullName>
    </submittedName>
</protein>
<gene>
    <name evidence="4" type="ORF">HNR42_000349</name>
</gene>
<keyword evidence="1 4" id="KW-0808">Transferase</keyword>
<dbReference type="GO" id="GO:0016747">
    <property type="term" value="F:acyltransferase activity, transferring groups other than amino-acyl groups"/>
    <property type="evidence" value="ECO:0007669"/>
    <property type="project" value="InterPro"/>
</dbReference>
<dbReference type="RefSeq" id="WP_183983853.1">
    <property type="nucleotide sequence ID" value="NZ_JACHHG010000001.1"/>
</dbReference>
<accession>A0A841HUB0</accession>
<evidence type="ECO:0000259" key="3">
    <source>
        <dbReference type="PROSITE" id="PS51186"/>
    </source>
</evidence>
<dbReference type="AlphaFoldDB" id="A0A841HUB0"/>
<dbReference type="Proteomes" id="UP000569951">
    <property type="component" value="Unassembled WGS sequence"/>
</dbReference>
<evidence type="ECO:0000256" key="2">
    <source>
        <dbReference type="ARBA" id="ARBA00023315"/>
    </source>
</evidence>
<evidence type="ECO:0000256" key="1">
    <source>
        <dbReference type="ARBA" id="ARBA00022679"/>
    </source>
</evidence>